<feature type="compositionally biased region" description="Low complexity" evidence="2">
    <location>
        <begin position="158"/>
        <end position="170"/>
    </location>
</feature>
<evidence type="ECO:0000313" key="4">
    <source>
        <dbReference type="Proteomes" id="UP000595140"/>
    </source>
</evidence>
<proteinExistence type="predicted"/>
<keyword evidence="1" id="KW-0539">Nucleus</keyword>
<dbReference type="Proteomes" id="UP000595140">
    <property type="component" value="Unassembled WGS sequence"/>
</dbReference>
<dbReference type="GO" id="GO:0003712">
    <property type="term" value="F:transcription coregulator activity"/>
    <property type="evidence" value="ECO:0007669"/>
    <property type="project" value="InterPro"/>
</dbReference>
<gene>
    <name evidence="3" type="ORF">CCAM_LOCUS9186</name>
</gene>
<evidence type="ECO:0008006" key="5">
    <source>
        <dbReference type="Google" id="ProtNLM"/>
    </source>
</evidence>
<dbReference type="AlphaFoldDB" id="A0A484KPY3"/>
<feature type="region of interest" description="Disordered" evidence="2">
    <location>
        <begin position="126"/>
        <end position="178"/>
    </location>
</feature>
<dbReference type="PANTHER" id="PTHR35300">
    <property type="entry name" value="COACTIVATOR CBP, KIX DOMAIN-CONTAINING PROTEIN-RELATED"/>
    <property type="match status" value="1"/>
</dbReference>
<protein>
    <recommendedName>
        <fullName evidence="5">Histone acetyltransferase</fullName>
    </recommendedName>
</protein>
<dbReference type="GO" id="GO:0006355">
    <property type="term" value="P:regulation of DNA-templated transcription"/>
    <property type="evidence" value="ECO:0007669"/>
    <property type="project" value="InterPro"/>
</dbReference>
<accession>A0A484KPY3</accession>
<evidence type="ECO:0000256" key="1">
    <source>
        <dbReference type="ARBA" id="ARBA00023242"/>
    </source>
</evidence>
<evidence type="ECO:0000313" key="3">
    <source>
        <dbReference type="EMBL" id="VFQ67410.1"/>
    </source>
</evidence>
<dbReference type="Gene3D" id="1.10.246.20">
    <property type="entry name" value="Coactivator CBP, KIX domain"/>
    <property type="match status" value="1"/>
</dbReference>
<dbReference type="EMBL" id="OOIL02000603">
    <property type="protein sequence ID" value="VFQ67410.1"/>
    <property type="molecule type" value="Genomic_DNA"/>
</dbReference>
<feature type="region of interest" description="Disordered" evidence="2">
    <location>
        <begin position="318"/>
        <end position="362"/>
    </location>
</feature>
<name>A0A484KPY3_9ASTE</name>
<evidence type="ECO:0000256" key="2">
    <source>
        <dbReference type="SAM" id="MobiDB-lite"/>
    </source>
</evidence>
<sequence length="362" mass="40702">MPRPGPRPYECVRRAWHSDRHQPMRGSVIQKIFRCVHERHSAVTKKNPEWQVKLPIVVFKAEEIMYSKANSEAEYMDPETLWDRANDAIDVIIRRDESTETGQLLPPCVEAALVLGCVAEKTSRSQRNIKPRSYLPPRTQEHHPMSPKVINHTSNDCHSNSLSPHSSSHPTLGRPTLNSVTLPSESNKPVSPNTLNVGAVYPLYHGTNFSPNLSLSGFHGPTSNLICGRPNYPEANHLKNFFSKSIENHAQNERAVLGGGPQEECDLSLRLGQSLDCGLHLGNTSVRPSDDSNERGKSKVVSAINQREFCFFRRESTNDSSRFPTSWRDSEREGQDMGLIPRKRKEGPTFDHFSGQLKRPGL</sequence>
<keyword evidence="4" id="KW-1185">Reference proteome</keyword>
<organism evidence="3 4">
    <name type="scientific">Cuscuta campestris</name>
    <dbReference type="NCBI Taxonomy" id="132261"/>
    <lineage>
        <taxon>Eukaryota</taxon>
        <taxon>Viridiplantae</taxon>
        <taxon>Streptophyta</taxon>
        <taxon>Embryophyta</taxon>
        <taxon>Tracheophyta</taxon>
        <taxon>Spermatophyta</taxon>
        <taxon>Magnoliopsida</taxon>
        <taxon>eudicotyledons</taxon>
        <taxon>Gunneridae</taxon>
        <taxon>Pentapetalae</taxon>
        <taxon>asterids</taxon>
        <taxon>lamiids</taxon>
        <taxon>Solanales</taxon>
        <taxon>Convolvulaceae</taxon>
        <taxon>Cuscuteae</taxon>
        <taxon>Cuscuta</taxon>
        <taxon>Cuscuta subgen. Grammica</taxon>
        <taxon>Cuscuta sect. Cleistogrammica</taxon>
    </lineage>
</organism>
<dbReference type="OrthoDB" id="1937968at2759"/>
<dbReference type="InterPro" id="IPR036529">
    <property type="entry name" value="KIX_dom_sf"/>
</dbReference>
<reference evidence="3 4" key="1">
    <citation type="submission" date="2018-04" db="EMBL/GenBank/DDBJ databases">
        <authorList>
            <person name="Vogel A."/>
        </authorList>
    </citation>
    <scope>NUCLEOTIDE SEQUENCE [LARGE SCALE GENOMIC DNA]</scope>
</reference>
<dbReference type="PANTHER" id="PTHR35300:SF4">
    <property type="entry name" value="HISTONE ACETYLTRANSFERASE"/>
    <property type="match status" value="1"/>
</dbReference>